<evidence type="ECO:0000313" key="2">
    <source>
        <dbReference type="Proteomes" id="UP000287651"/>
    </source>
</evidence>
<dbReference type="PANTHER" id="PTHR21530:SF0">
    <property type="entry name" value="TRAB FAMILY PROTEIN"/>
    <property type="match status" value="1"/>
</dbReference>
<dbReference type="InterPro" id="IPR046345">
    <property type="entry name" value="TraB_PrgY-like"/>
</dbReference>
<name>A0A426YZQ7_ENSVE</name>
<dbReference type="AlphaFoldDB" id="A0A426YZQ7"/>
<evidence type="ECO:0000313" key="1">
    <source>
        <dbReference type="EMBL" id="RRT57195.1"/>
    </source>
</evidence>
<organism evidence="1 2">
    <name type="scientific">Ensete ventricosum</name>
    <name type="common">Abyssinian banana</name>
    <name type="synonym">Musa ensete</name>
    <dbReference type="NCBI Taxonomy" id="4639"/>
    <lineage>
        <taxon>Eukaryota</taxon>
        <taxon>Viridiplantae</taxon>
        <taxon>Streptophyta</taxon>
        <taxon>Embryophyta</taxon>
        <taxon>Tracheophyta</taxon>
        <taxon>Spermatophyta</taxon>
        <taxon>Magnoliopsida</taxon>
        <taxon>Liliopsida</taxon>
        <taxon>Zingiberales</taxon>
        <taxon>Musaceae</taxon>
        <taxon>Ensete</taxon>
    </lineage>
</organism>
<comment type="caution">
    <text evidence="1">The sequence shown here is derived from an EMBL/GenBank/DDBJ whole genome shotgun (WGS) entry which is preliminary data.</text>
</comment>
<evidence type="ECO:0008006" key="3">
    <source>
        <dbReference type="Google" id="ProtNLM"/>
    </source>
</evidence>
<proteinExistence type="predicted"/>
<dbReference type="PANTHER" id="PTHR21530">
    <property type="entry name" value="PHEROMONE SHUTDOWN PROTEIN"/>
    <property type="match status" value="1"/>
</dbReference>
<sequence>MEATITTSPFTFHLASPFPFSRSPPTSLLRSSSPRNFKASICPPPSWFDYKAEVMQDSRAAAAAAHPELMDLVEDGSLVLVEKGRFGPIPSWRTEFVEPEAIWLIGTSHLSEKSASDVERVARAVRPDNVVVELCRSRQA</sequence>
<dbReference type="InterPro" id="IPR002816">
    <property type="entry name" value="TraB/PrgY/GumN_fam"/>
</dbReference>
<gene>
    <name evidence="1" type="ORF">B296_00047410</name>
</gene>
<accession>A0A426YZQ7</accession>
<reference evidence="1 2" key="1">
    <citation type="journal article" date="2014" name="Agronomy (Basel)">
        <title>A Draft Genome Sequence for Ensete ventricosum, the Drought-Tolerant Tree Against Hunger.</title>
        <authorList>
            <person name="Harrison J."/>
            <person name="Moore K.A."/>
            <person name="Paszkiewicz K."/>
            <person name="Jones T."/>
            <person name="Grant M."/>
            <person name="Ambacheew D."/>
            <person name="Muzemil S."/>
            <person name="Studholme D.J."/>
        </authorList>
    </citation>
    <scope>NUCLEOTIDE SEQUENCE [LARGE SCALE GENOMIC DNA]</scope>
</reference>
<dbReference type="Pfam" id="PF01963">
    <property type="entry name" value="TraB_PrgY_gumN"/>
    <property type="match status" value="1"/>
</dbReference>
<dbReference type="Proteomes" id="UP000287651">
    <property type="component" value="Unassembled WGS sequence"/>
</dbReference>
<dbReference type="EMBL" id="AMZH03009282">
    <property type="protein sequence ID" value="RRT57195.1"/>
    <property type="molecule type" value="Genomic_DNA"/>
</dbReference>
<protein>
    <recommendedName>
        <fullName evidence="3">TraB domain-containing protein</fullName>
    </recommendedName>
</protein>